<dbReference type="Pfam" id="PF03810">
    <property type="entry name" value="IBN_N"/>
    <property type="match status" value="1"/>
</dbReference>
<comment type="subcellular location">
    <subcellularLocation>
        <location evidence="1">Nucleus</location>
    </subcellularLocation>
</comment>
<dbReference type="Gene3D" id="1.25.10.10">
    <property type="entry name" value="Leucine-rich Repeat Variant"/>
    <property type="match status" value="1"/>
</dbReference>
<dbReference type="InterPro" id="IPR016024">
    <property type="entry name" value="ARM-type_fold"/>
</dbReference>
<evidence type="ECO:0000259" key="5">
    <source>
        <dbReference type="PROSITE" id="PS50166"/>
    </source>
</evidence>
<dbReference type="Pfam" id="PF08389">
    <property type="entry name" value="Xpo1"/>
    <property type="match status" value="1"/>
</dbReference>
<protein>
    <submittedName>
        <fullName evidence="6">Importin-9</fullName>
    </submittedName>
</protein>
<dbReference type="InterPro" id="IPR011989">
    <property type="entry name" value="ARM-like"/>
</dbReference>
<dbReference type="PROSITE" id="PS50166">
    <property type="entry name" value="IMPORTIN_B_NT"/>
    <property type="match status" value="1"/>
</dbReference>
<keyword evidence="8" id="KW-1185">Reference proteome</keyword>
<evidence type="ECO:0000256" key="4">
    <source>
        <dbReference type="SAM" id="MobiDB-lite"/>
    </source>
</evidence>
<dbReference type="EnsemblMetazoa" id="SSS_7289s_mrna">
    <property type="protein sequence ID" value="KAF7489707.1"/>
    <property type="gene ID" value="SSS_7289"/>
</dbReference>
<evidence type="ECO:0000256" key="1">
    <source>
        <dbReference type="ARBA" id="ARBA00004123"/>
    </source>
</evidence>
<dbReference type="InterPro" id="IPR001494">
    <property type="entry name" value="Importin-beta_N"/>
</dbReference>
<dbReference type="GO" id="GO:0005829">
    <property type="term" value="C:cytosol"/>
    <property type="evidence" value="ECO:0007669"/>
    <property type="project" value="TreeGrafter"/>
</dbReference>
<sequence>MSSSASQNYSLKEIICDNLYRSLSSDKNIRENAEQQLNMLETNEDHVLHLMEISLSENLDFSIRHLASVLLNRYIFKHWCSNSNRFEQPEMNPTIKQLLREYLLKSLAITSSEDKQISKLLNSFAHTVSTIAQFDWPQDWPQLFPTLNLYLNSGQSNTVNTSLKVFKELAHEITDTQIPDIAPILLPRMLEIFISSSYPLQIRIDAIKIFGIIAETIIIMDELHRNAIKRFLVDVIPVFIESSIKIMLLPDDSYNHESISLRKEIIAVFTKLLRHCRKYVQNYLPKILSLVWQELTKSANIYCKILVNPESNDESLGNSSVLDIVDSDGELMGFESFVYTILEFVSSVFESVKYRALIKSVLSELLYYILFFVQITHSQIEKWQSNMDQLIEEDDVDTSAYSIRIAAQDLILNLAKEMTTDNEKHPKKNDELFKISFVQAIQRHFSEASESQEVNKSNSWKIVESCLYALGLLAPTIIFTINSEKRTANEYKIILDNVLLNLNLNEPFLAGRSLWTASRFSQIMNDETLDKFLKLTSSLLNTTEAPILRIYSLRASSNFIENIHAKQKLNVIKPYLQSFLQGLLTFGHTSNDDTLHLILHIICQLIELDNELAIAFSDSICSLAFEAFLKNPDDAIMFDTVLSILDRLFSIEKCLIRIQDHLLPKIVSMLNGECNSASLNSMQFNNDLYEKSLNILHPHLLDILSKIINRYEHLNDYLVNKAYPSVIDCISKASKDDSAIFQNGSECLSVFLKKGSDLLVQYVDPVTYQNGIFMAFNICVNLLNPNISDSAAAYIGRVIVILMMKCGQWIERDNIEHLLRSTLVRLNKGKELLLIQTLIMVFAHLFYTDLSTILIFLNSLPAPCGERSALEFVLDKWLGIQRYLCGYNNKASTVALCRLFQHSLCQSSSKNNDSETGTDSINLHNIIVSCDDEFDDTQTARTRSKSNNAVKRSVPCSVKILKLLINEMQYIEQLKKESQSDSDEDDDDDSSLNDFDDDDYSLEDDFDAYNDDGNNKSQKIDLTDLLTEGEIDESLDENEILSDEIGNLDLEIVLKAFLREFRSLPIAQDFLGQLTANETELLKRL</sequence>
<reference evidence="6" key="2">
    <citation type="submission" date="2020-01" db="EMBL/GenBank/DDBJ databases">
        <authorList>
            <person name="Korhonen P.K.K."/>
            <person name="Guangxu M.G."/>
            <person name="Wang T.W."/>
            <person name="Stroehlein A.J.S."/>
            <person name="Young N.D."/>
            <person name="Ang C.-S.A."/>
            <person name="Fernando D.W.F."/>
            <person name="Lu H.L."/>
            <person name="Taylor S.T."/>
            <person name="Ehtesham M.E.M."/>
            <person name="Najaraj S.H.N."/>
            <person name="Harsha G.H.G."/>
            <person name="Madugundu A.M."/>
            <person name="Renuse S.R."/>
            <person name="Holt D.H."/>
            <person name="Pandey A.P."/>
            <person name="Papenfuss A.P."/>
            <person name="Gasser R.B.G."/>
            <person name="Fischer K.F."/>
        </authorList>
    </citation>
    <scope>NUCLEOTIDE SEQUENCE</scope>
    <source>
        <strain evidence="6">SSS_KF_BRIS2020</strain>
    </source>
</reference>
<evidence type="ECO:0000256" key="2">
    <source>
        <dbReference type="ARBA" id="ARBA00022448"/>
    </source>
</evidence>
<dbReference type="PANTHER" id="PTHR10997">
    <property type="entry name" value="IMPORTIN-7, 8, 11"/>
    <property type="match status" value="1"/>
</dbReference>
<organism evidence="6">
    <name type="scientific">Sarcoptes scabiei</name>
    <name type="common">Itch mite</name>
    <name type="synonym">Acarus scabiei</name>
    <dbReference type="NCBI Taxonomy" id="52283"/>
    <lineage>
        <taxon>Eukaryota</taxon>
        <taxon>Metazoa</taxon>
        <taxon>Ecdysozoa</taxon>
        <taxon>Arthropoda</taxon>
        <taxon>Chelicerata</taxon>
        <taxon>Arachnida</taxon>
        <taxon>Acari</taxon>
        <taxon>Acariformes</taxon>
        <taxon>Sarcoptiformes</taxon>
        <taxon>Astigmata</taxon>
        <taxon>Psoroptidia</taxon>
        <taxon>Sarcoptoidea</taxon>
        <taxon>Sarcoptidae</taxon>
        <taxon>Sarcoptinae</taxon>
        <taxon>Sarcoptes</taxon>
    </lineage>
</organism>
<evidence type="ECO:0000256" key="3">
    <source>
        <dbReference type="ARBA" id="ARBA00023242"/>
    </source>
</evidence>
<keyword evidence="2" id="KW-0813">Transport</keyword>
<evidence type="ECO:0000313" key="7">
    <source>
        <dbReference type="EnsemblMetazoa" id="KAF7489707.1"/>
    </source>
</evidence>
<dbReference type="AlphaFoldDB" id="A0A834R3N8"/>
<dbReference type="SMART" id="SM00913">
    <property type="entry name" value="IBN_N"/>
    <property type="match status" value="1"/>
</dbReference>
<name>A0A834R3N8_SARSC</name>
<feature type="domain" description="Importin N-terminal" evidence="5">
    <location>
        <begin position="33"/>
        <end position="109"/>
    </location>
</feature>
<proteinExistence type="predicted"/>
<dbReference type="PANTHER" id="PTHR10997:SF9">
    <property type="entry name" value="IMPORTIN-9"/>
    <property type="match status" value="1"/>
</dbReference>
<keyword evidence="3" id="KW-0539">Nucleus</keyword>
<accession>A0A834R3N8</accession>
<feature type="region of interest" description="Disordered" evidence="4">
    <location>
        <begin position="975"/>
        <end position="1017"/>
    </location>
</feature>
<feature type="compositionally biased region" description="Acidic residues" evidence="4">
    <location>
        <begin position="980"/>
        <end position="1010"/>
    </location>
</feature>
<gene>
    <name evidence="6" type="ORF">SSS_7289</name>
</gene>
<reference evidence="8" key="1">
    <citation type="journal article" date="2020" name="PLoS Negl. Trop. Dis.">
        <title>High-quality nuclear genome for Sarcoptes scabiei-A critical resource for a neglected parasite.</title>
        <authorList>
            <person name="Korhonen P.K."/>
            <person name="Gasser R.B."/>
            <person name="Ma G."/>
            <person name="Wang T."/>
            <person name="Stroehlein A.J."/>
            <person name="Young N.D."/>
            <person name="Ang C.S."/>
            <person name="Fernando D.D."/>
            <person name="Lu H.C."/>
            <person name="Taylor S."/>
            <person name="Reynolds S.L."/>
            <person name="Mofiz E."/>
            <person name="Najaraj S.H."/>
            <person name="Gowda H."/>
            <person name="Madugundu A."/>
            <person name="Renuse S."/>
            <person name="Holt D."/>
            <person name="Pandey A."/>
            <person name="Papenfuss A.T."/>
            <person name="Fischer K."/>
        </authorList>
    </citation>
    <scope>NUCLEOTIDE SEQUENCE [LARGE SCALE GENOMIC DNA]</scope>
</reference>
<dbReference type="GO" id="GO:0005635">
    <property type="term" value="C:nuclear envelope"/>
    <property type="evidence" value="ECO:0007669"/>
    <property type="project" value="TreeGrafter"/>
</dbReference>
<dbReference type="GO" id="GO:0006606">
    <property type="term" value="P:protein import into nucleus"/>
    <property type="evidence" value="ECO:0007669"/>
    <property type="project" value="TreeGrafter"/>
</dbReference>
<dbReference type="InterPro" id="IPR013598">
    <property type="entry name" value="Exportin-1/Importin-b-like"/>
</dbReference>
<evidence type="ECO:0000313" key="8">
    <source>
        <dbReference type="Proteomes" id="UP000070412"/>
    </source>
</evidence>
<dbReference type="Proteomes" id="UP000070412">
    <property type="component" value="Unassembled WGS sequence"/>
</dbReference>
<dbReference type="SUPFAM" id="SSF48371">
    <property type="entry name" value="ARM repeat"/>
    <property type="match status" value="1"/>
</dbReference>
<dbReference type="EMBL" id="WVUK01000064">
    <property type="protein sequence ID" value="KAF7489707.1"/>
    <property type="molecule type" value="Genomic_DNA"/>
</dbReference>
<dbReference type="OrthoDB" id="431626at2759"/>
<dbReference type="GO" id="GO:0031267">
    <property type="term" value="F:small GTPase binding"/>
    <property type="evidence" value="ECO:0007669"/>
    <property type="project" value="InterPro"/>
</dbReference>
<evidence type="ECO:0000313" key="6">
    <source>
        <dbReference type="EMBL" id="KAF7489707.1"/>
    </source>
</evidence>
<reference evidence="7" key="3">
    <citation type="submission" date="2022-06" db="UniProtKB">
        <authorList>
            <consortium name="EnsemblMetazoa"/>
        </authorList>
    </citation>
    <scope>IDENTIFICATION</scope>
</reference>